<feature type="compositionally biased region" description="Polar residues" evidence="3">
    <location>
        <begin position="50"/>
        <end position="61"/>
    </location>
</feature>
<dbReference type="CDD" id="cd00130">
    <property type="entry name" value="PAS"/>
    <property type="match status" value="1"/>
</dbReference>
<dbReference type="InterPro" id="IPR000014">
    <property type="entry name" value="PAS"/>
</dbReference>
<evidence type="ECO:0000256" key="1">
    <source>
        <dbReference type="ARBA" id="ARBA00023108"/>
    </source>
</evidence>
<feature type="region of interest" description="Disordered" evidence="3">
    <location>
        <begin position="582"/>
        <end position="604"/>
    </location>
</feature>
<dbReference type="GO" id="GO:0032922">
    <property type="term" value="P:circadian regulation of gene expression"/>
    <property type="evidence" value="ECO:0007669"/>
    <property type="project" value="InterPro"/>
</dbReference>
<evidence type="ECO:0000259" key="4">
    <source>
        <dbReference type="PROSITE" id="PS50112"/>
    </source>
</evidence>
<dbReference type="InterPro" id="IPR013767">
    <property type="entry name" value="PAS_fold"/>
</dbReference>
<dbReference type="OrthoDB" id="411251at2759"/>
<dbReference type="GO" id="GO:0045892">
    <property type="term" value="P:negative regulation of DNA-templated transcription"/>
    <property type="evidence" value="ECO:0007669"/>
    <property type="project" value="TreeGrafter"/>
</dbReference>
<dbReference type="NCBIfam" id="TIGR00229">
    <property type="entry name" value="sensory_box"/>
    <property type="match status" value="1"/>
</dbReference>
<keyword evidence="2" id="KW-0539">Nucleus</keyword>
<dbReference type="InterPro" id="IPR047230">
    <property type="entry name" value="CLOCK-like"/>
</dbReference>
<feature type="region of interest" description="Disordered" evidence="3">
    <location>
        <begin position="1"/>
        <end position="25"/>
    </location>
</feature>
<dbReference type="GO" id="GO:1990513">
    <property type="term" value="C:CLOCK-BMAL transcription complex"/>
    <property type="evidence" value="ECO:0007669"/>
    <property type="project" value="TreeGrafter"/>
</dbReference>
<dbReference type="SUPFAM" id="SSF55785">
    <property type="entry name" value="PYP-like sensor domain (PAS domain)"/>
    <property type="match status" value="1"/>
</dbReference>
<dbReference type="AlphaFoldDB" id="A0A2U4BNL4"/>
<feature type="region of interest" description="Disordered" evidence="3">
    <location>
        <begin position="254"/>
        <end position="273"/>
    </location>
</feature>
<keyword evidence="1" id="KW-0090">Biological rhythms</keyword>
<dbReference type="InterPro" id="IPR035965">
    <property type="entry name" value="PAS-like_dom_sf"/>
</dbReference>
<evidence type="ECO:0000313" key="5">
    <source>
        <dbReference type="Proteomes" id="UP000245320"/>
    </source>
</evidence>
<dbReference type="PANTHER" id="PTHR46055">
    <property type="entry name" value="CIRCADIAN LOCOMOTER OUTPUT CYCLES PROTEIN KAPUT"/>
    <property type="match status" value="1"/>
</dbReference>
<evidence type="ECO:0000256" key="3">
    <source>
        <dbReference type="SAM" id="MobiDB-lite"/>
    </source>
</evidence>
<feature type="compositionally biased region" description="Polar residues" evidence="3">
    <location>
        <begin position="583"/>
        <end position="592"/>
    </location>
</feature>
<dbReference type="PANTHER" id="PTHR46055:SF4">
    <property type="entry name" value="CIRCADIAN CLOCK PROTEIN PASD1"/>
    <property type="match status" value="1"/>
</dbReference>
<gene>
    <name evidence="6" type="primary">PASD1</name>
</gene>
<protein>
    <submittedName>
        <fullName evidence="6">Circadian clock protein PASD1</fullName>
    </submittedName>
</protein>
<proteinExistence type="predicted"/>
<evidence type="ECO:0000256" key="2">
    <source>
        <dbReference type="ARBA" id="ARBA00023242"/>
    </source>
</evidence>
<dbReference type="Proteomes" id="UP000245320">
    <property type="component" value="Chromosome X"/>
</dbReference>
<feature type="region of interest" description="Disordered" evidence="3">
    <location>
        <begin position="39"/>
        <end position="75"/>
    </location>
</feature>
<accession>A0A2U4BNL4</accession>
<dbReference type="STRING" id="9739.ENSTTRP00000015834"/>
<dbReference type="PROSITE" id="PS50112">
    <property type="entry name" value="PAS"/>
    <property type="match status" value="1"/>
</dbReference>
<reference evidence="6" key="1">
    <citation type="submission" date="2025-08" db="UniProtKB">
        <authorList>
            <consortium name="RefSeq"/>
        </authorList>
    </citation>
    <scope>IDENTIFICATION</scope>
    <source>
        <tissue evidence="6">Spleen</tissue>
    </source>
</reference>
<evidence type="ECO:0000313" key="6">
    <source>
        <dbReference type="RefSeq" id="XP_019794807.1"/>
    </source>
</evidence>
<dbReference type="GO" id="GO:0000981">
    <property type="term" value="F:DNA-binding transcription factor activity, RNA polymerase II-specific"/>
    <property type="evidence" value="ECO:0007669"/>
    <property type="project" value="InterPro"/>
</dbReference>
<dbReference type="Pfam" id="PF00989">
    <property type="entry name" value="PAS"/>
    <property type="match status" value="1"/>
</dbReference>
<sequence>MDEDGKKRKKRDAPDASENKPKDRVRNFFTELRALLQSHGYPTKGRKAKTSQSAAALSQKNGGKVNPEASREKSNWIPSRHSYEDLNQMILQSLDGFMIIVSTDGVIIFVTDNISSLLGHLPDDIMGKNLLSLLPDEEKHEVYQKISVKLPLSSSEKHIDFCCHLKRGGAEHDSSPAYECVKFILSVKFISNEPVVFFRSFFPSLSGELSARNLSLEDRFCLVGTACVLRIQILMDLFTVKESGEDVLLAPDSEEEHLPVDHRSVQGQRSSSGMELLHAEPDAPASEGRVNVVMVDQYGSQESARVIKRKSFTYYDSSTSTLETIPEPPAPLSLPSFEVKTEVEHVEQMDQMGDMEQVDEEKEVDKVDQVPQEDRDTISFPSVTADVRNQSLHPPPSVIWYVNRREEELMKRFREQLEERTQMLRGEIWNQNHALEMLKEQLQSMQDSKLQIQPSTSRHIHSPEPQPLEPVPKKQCIGPMHRFLPDCKGARHFCGSCSSYSFRFPEELQQPCDASSQQPAQELVQYLPQQAGLQEQSQQHNVTVENRVLQILVPSQPNVSLPLDNTHMFTSMQHITVPVQLEAEQQPSSSYHGENPGGQEGRSHSFLLEDQQGPCLSPLLLAHNPSSEMISSTVIPQCQISSDSNLVMLQIPEDSNQLCQQPEDPQHHLYFQVETWPSSEQASLQDQVTWVQVPTPETEVQGSSGLQIIQDDTEHGPGQICYFMSAAPSNSYE</sequence>
<feature type="region of interest" description="Disordered" evidence="3">
    <location>
        <begin position="453"/>
        <end position="472"/>
    </location>
</feature>
<dbReference type="GO" id="GO:0042754">
    <property type="term" value="P:negative regulation of circadian rhythm"/>
    <property type="evidence" value="ECO:0007669"/>
    <property type="project" value="TreeGrafter"/>
</dbReference>
<dbReference type="SMART" id="SM00091">
    <property type="entry name" value="PAS"/>
    <property type="match status" value="1"/>
</dbReference>
<dbReference type="CTD" id="139135"/>
<dbReference type="InParanoid" id="A0A2U4BNL4"/>
<feature type="domain" description="PAS" evidence="4">
    <location>
        <begin position="83"/>
        <end position="155"/>
    </location>
</feature>
<dbReference type="RefSeq" id="XP_019794807.1">
    <property type="nucleotide sequence ID" value="XM_019939248.2"/>
</dbReference>
<keyword evidence="5" id="KW-1185">Reference proteome</keyword>
<organism evidence="5 6">
    <name type="scientific">Tursiops truncatus</name>
    <name type="common">Atlantic bottle-nosed dolphin</name>
    <name type="synonym">Delphinus truncatus</name>
    <dbReference type="NCBI Taxonomy" id="9739"/>
    <lineage>
        <taxon>Eukaryota</taxon>
        <taxon>Metazoa</taxon>
        <taxon>Chordata</taxon>
        <taxon>Craniata</taxon>
        <taxon>Vertebrata</taxon>
        <taxon>Euteleostomi</taxon>
        <taxon>Mammalia</taxon>
        <taxon>Eutheria</taxon>
        <taxon>Laurasiatheria</taxon>
        <taxon>Artiodactyla</taxon>
        <taxon>Whippomorpha</taxon>
        <taxon>Cetacea</taxon>
        <taxon>Odontoceti</taxon>
        <taxon>Delphinidae</taxon>
        <taxon>Tursiops</taxon>
    </lineage>
</organism>
<dbReference type="Gene3D" id="3.30.450.20">
    <property type="entry name" value="PAS domain"/>
    <property type="match status" value="1"/>
</dbReference>
<name>A0A2U4BNL4_TURTR</name>